<dbReference type="Proteomes" id="UP000006732">
    <property type="component" value="Chromosome"/>
</dbReference>
<dbReference type="GO" id="GO:0015074">
    <property type="term" value="P:DNA integration"/>
    <property type="evidence" value="ECO:0007669"/>
    <property type="project" value="InterPro"/>
</dbReference>
<dbReference type="Pfam" id="PF00589">
    <property type="entry name" value="Phage_integrase"/>
    <property type="match status" value="1"/>
</dbReference>
<dbReference type="GO" id="GO:0003677">
    <property type="term" value="F:DNA binding"/>
    <property type="evidence" value="ECO:0007669"/>
    <property type="project" value="UniProtKB-KW"/>
</dbReference>
<evidence type="ECO:0000259" key="4">
    <source>
        <dbReference type="PROSITE" id="PS51898"/>
    </source>
</evidence>
<dbReference type="InterPro" id="IPR011010">
    <property type="entry name" value="DNA_brk_join_enz"/>
</dbReference>
<evidence type="ECO:0000313" key="5">
    <source>
        <dbReference type="EMBL" id="ABK99983.1"/>
    </source>
</evidence>
<evidence type="ECO:0000256" key="3">
    <source>
        <dbReference type="ARBA" id="ARBA00023172"/>
    </source>
</evidence>
<dbReference type="PROSITE" id="PS51898">
    <property type="entry name" value="TYR_RECOMBINASE"/>
    <property type="match status" value="1"/>
</dbReference>
<dbReference type="GO" id="GO:0006310">
    <property type="term" value="P:DNA recombination"/>
    <property type="evidence" value="ECO:0007669"/>
    <property type="project" value="UniProtKB-KW"/>
</dbReference>
<feature type="domain" description="Tyr recombinase" evidence="4">
    <location>
        <begin position="220"/>
        <end position="397"/>
    </location>
</feature>
<reference evidence="5 6" key="1">
    <citation type="submission" date="2006-10" db="EMBL/GenBank/DDBJ databases">
        <title>Complete sequence of chromosome of Pelobacter propionicus DSM 2379.</title>
        <authorList>
            <consortium name="US DOE Joint Genome Institute"/>
            <person name="Copeland A."/>
            <person name="Lucas S."/>
            <person name="Lapidus A."/>
            <person name="Barry K."/>
            <person name="Detter J.C."/>
            <person name="Glavina del Rio T."/>
            <person name="Hammon N."/>
            <person name="Israni S."/>
            <person name="Dalin E."/>
            <person name="Tice H."/>
            <person name="Pitluck S."/>
            <person name="Saunders E."/>
            <person name="Brettin T."/>
            <person name="Bruce D."/>
            <person name="Han C."/>
            <person name="Tapia R."/>
            <person name="Schmutz J."/>
            <person name="Larimer F."/>
            <person name="Land M."/>
            <person name="Hauser L."/>
            <person name="Kyrpides N."/>
            <person name="Kim E."/>
            <person name="Lovley D."/>
            <person name="Richardson P."/>
        </authorList>
    </citation>
    <scope>NUCLEOTIDE SEQUENCE [LARGE SCALE GENOMIC DNA]</scope>
    <source>
        <strain evidence="6">DSM 2379 / NBRC 103807 / OttBd1</strain>
    </source>
</reference>
<dbReference type="SUPFAM" id="SSF56349">
    <property type="entry name" value="DNA breaking-rejoining enzymes"/>
    <property type="match status" value="1"/>
</dbReference>
<dbReference type="HOGENOM" id="CLU_628157_0_0_7"/>
<accession>A1ARL3</accession>
<name>A1ARL3_PELPD</name>
<organism evidence="5 6">
    <name type="scientific">Pelobacter propionicus (strain DSM 2379 / NBRC 103807 / OttBd1)</name>
    <dbReference type="NCBI Taxonomy" id="338966"/>
    <lineage>
        <taxon>Bacteria</taxon>
        <taxon>Pseudomonadati</taxon>
        <taxon>Thermodesulfobacteriota</taxon>
        <taxon>Desulfuromonadia</taxon>
        <taxon>Desulfuromonadales</taxon>
        <taxon>Desulfuromonadaceae</taxon>
        <taxon>Pelobacter</taxon>
    </lineage>
</organism>
<dbReference type="PANTHER" id="PTHR30349:SF64">
    <property type="entry name" value="PROPHAGE INTEGRASE INTD-RELATED"/>
    <property type="match status" value="1"/>
</dbReference>
<keyword evidence="3" id="KW-0233">DNA recombination</keyword>
<evidence type="ECO:0000313" key="6">
    <source>
        <dbReference type="Proteomes" id="UP000006732"/>
    </source>
</evidence>
<dbReference type="STRING" id="338966.Ppro_2377"/>
<dbReference type="EMBL" id="CP000482">
    <property type="protein sequence ID" value="ABK99983.1"/>
    <property type="molecule type" value="Genomic_DNA"/>
</dbReference>
<dbReference type="InterPro" id="IPR010998">
    <property type="entry name" value="Integrase_recombinase_N"/>
</dbReference>
<proteinExistence type="inferred from homology"/>
<dbReference type="InterPro" id="IPR022000">
    <property type="entry name" value="Min27-like_integrase_DNA_bind"/>
</dbReference>
<sequence>MAGLSAAVDLQLFDKPKNEGRIAKKSGSKKLYLDFHYHGVRIEKSTGLDDTLANRHKAEAMLEKILEMKREGTLEFARLFPGASESEKEFHTRLEKGEYSPTPKAVTFKAYVAKWYATLWVNYPSATKKKDFQSVIDYWLLPFFGDMTFHHITGVTLQEFIATLNHREGKKVGQPLARSTMVNILQIFRTIWTDAVVAHRWMIFDPMMAIKKHLPKKGKKKVEVFRFHEWQELLAGMDANYRPVAKLMVLTGLMASEIAALKPRHIRDGHLYIEESIVRKVEKDDLKTSYRERRIPITGAIGEILDHALKTARRGYLFTMENGSNFSAELFQRRVWVPAMKVSGVSYRKPYSTRHTFAAWALAIDCDRNRLVALMGHASKQMSGGAGFGTVGKGCGI</sequence>
<dbReference type="Gene3D" id="1.10.443.10">
    <property type="entry name" value="Intergrase catalytic core"/>
    <property type="match status" value="1"/>
</dbReference>
<protein>
    <submittedName>
        <fullName evidence="5">Phage integrase family protein</fullName>
    </submittedName>
</protein>
<dbReference type="KEGG" id="ppd:Ppro_2377"/>
<dbReference type="RefSeq" id="WP_011736239.1">
    <property type="nucleotide sequence ID" value="NC_008609.1"/>
</dbReference>
<evidence type="ECO:0000256" key="2">
    <source>
        <dbReference type="ARBA" id="ARBA00023125"/>
    </source>
</evidence>
<gene>
    <name evidence="5" type="ordered locus">Ppro_2377</name>
</gene>
<dbReference type="InterPro" id="IPR050090">
    <property type="entry name" value="Tyrosine_recombinase_XerCD"/>
</dbReference>
<evidence type="ECO:0000256" key="1">
    <source>
        <dbReference type="ARBA" id="ARBA00008857"/>
    </source>
</evidence>
<dbReference type="PANTHER" id="PTHR30349">
    <property type="entry name" value="PHAGE INTEGRASE-RELATED"/>
    <property type="match status" value="1"/>
</dbReference>
<comment type="similarity">
    <text evidence="1">Belongs to the 'phage' integrase family.</text>
</comment>
<keyword evidence="2" id="KW-0238">DNA-binding</keyword>
<dbReference type="Pfam" id="PF12167">
    <property type="entry name" value="Arm-DNA-bind_2"/>
    <property type="match status" value="1"/>
</dbReference>
<dbReference type="eggNOG" id="COG0582">
    <property type="taxonomic scope" value="Bacteria"/>
</dbReference>
<dbReference type="Gene3D" id="1.10.150.130">
    <property type="match status" value="1"/>
</dbReference>
<dbReference type="AlphaFoldDB" id="A1ARL3"/>
<keyword evidence="6" id="KW-1185">Reference proteome</keyword>
<dbReference type="InterPro" id="IPR013762">
    <property type="entry name" value="Integrase-like_cat_sf"/>
</dbReference>
<dbReference type="OrthoDB" id="5391994at2"/>
<dbReference type="InterPro" id="IPR002104">
    <property type="entry name" value="Integrase_catalytic"/>
</dbReference>